<feature type="compositionally biased region" description="Low complexity" evidence="1">
    <location>
        <begin position="80"/>
        <end position="91"/>
    </location>
</feature>
<reference evidence="2 3" key="1">
    <citation type="submission" date="2020-01" db="EMBL/GenBank/DDBJ databases">
        <authorList>
            <consortium name="DOE Joint Genome Institute"/>
            <person name="Haridas S."/>
            <person name="Albert R."/>
            <person name="Binder M."/>
            <person name="Bloem J."/>
            <person name="Labutti K."/>
            <person name="Salamov A."/>
            <person name="Andreopoulos B."/>
            <person name="Baker S.E."/>
            <person name="Barry K."/>
            <person name="Bills G."/>
            <person name="Bluhm B.H."/>
            <person name="Cannon C."/>
            <person name="Castanera R."/>
            <person name="Culley D.E."/>
            <person name="Daum C."/>
            <person name="Ezra D."/>
            <person name="Gonzalez J.B."/>
            <person name="Henrissat B."/>
            <person name="Kuo A."/>
            <person name="Liang C."/>
            <person name="Lipzen A."/>
            <person name="Lutzoni F."/>
            <person name="Magnuson J."/>
            <person name="Mondo S."/>
            <person name="Nolan M."/>
            <person name="Ohm R."/>
            <person name="Pangilinan J."/>
            <person name="Park H.-J.H."/>
            <person name="Ramirez L."/>
            <person name="Alfaro M."/>
            <person name="Sun H."/>
            <person name="Tritt A."/>
            <person name="Yoshinaga Y."/>
            <person name="Zwiers L.-H.L."/>
            <person name="Turgeon B.G."/>
            <person name="Goodwin S.B."/>
            <person name="Spatafora J.W."/>
            <person name="Crous P.W."/>
            <person name="Grigoriev I.V."/>
        </authorList>
    </citation>
    <scope>NUCLEOTIDE SEQUENCE [LARGE SCALE GENOMIC DNA]</scope>
    <source>
        <strain evidence="2 3">CBS 611.86</strain>
    </source>
</reference>
<evidence type="ECO:0000313" key="2">
    <source>
        <dbReference type="EMBL" id="KAF2872508.1"/>
    </source>
</evidence>
<feature type="region of interest" description="Disordered" evidence="1">
    <location>
        <begin position="1"/>
        <end position="103"/>
    </location>
</feature>
<name>A0A7C8I7D9_9PLEO</name>
<keyword evidence="3" id="KW-1185">Reference proteome</keyword>
<evidence type="ECO:0000313" key="3">
    <source>
        <dbReference type="Proteomes" id="UP000481861"/>
    </source>
</evidence>
<sequence>MEAERPPARYAAAKPSHLPPKTTGATAKQSGPAAPVSKSRPRNTKRISPAKPRKSVSVAAVFKSSHRGEKRPGNPHRVPAKSSSRSPQKSASGHKRKRADVHPLAKEFKETTNTYRKHIYEDATSKITRTYQHLLASLTEATLQPVSSPADRNDPLGPPLKLTLPGKLDRATRSLYESTNVLLVAARTTNEHGEEVRLKMPFGDYTDRFVAESTKTSEELDALETQWEATVNEIWKVGTAVLGEDTMREMLFSAPQQPPSPGAESTLFIPEFGSDDATLVPARPAKKRVSFQELGPELLARPSKYQPLPIAPVIVGDEIKELQGVIAALGVDQIAELKQLEAEHQKWWNKKHQEIARALRDD</sequence>
<organism evidence="2 3">
    <name type="scientific">Massariosphaeria phaeospora</name>
    <dbReference type="NCBI Taxonomy" id="100035"/>
    <lineage>
        <taxon>Eukaryota</taxon>
        <taxon>Fungi</taxon>
        <taxon>Dikarya</taxon>
        <taxon>Ascomycota</taxon>
        <taxon>Pezizomycotina</taxon>
        <taxon>Dothideomycetes</taxon>
        <taxon>Pleosporomycetidae</taxon>
        <taxon>Pleosporales</taxon>
        <taxon>Pleosporales incertae sedis</taxon>
        <taxon>Massariosphaeria</taxon>
    </lineage>
</organism>
<dbReference type="OrthoDB" id="3777651at2759"/>
<proteinExistence type="predicted"/>
<gene>
    <name evidence="2" type="ORF">BDV95DRAFT_386648</name>
</gene>
<dbReference type="Proteomes" id="UP000481861">
    <property type="component" value="Unassembled WGS sequence"/>
</dbReference>
<accession>A0A7C8I7D9</accession>
<dbReference type="EMBL" id="JAADJZ010000009">
    <property type="protein sequence ID" value="KAF2872508.1"/>
    <property type="molecule type" value="Genomic_DNA"/>
</dbReference>
<dbReference type="AlphaFoldDB" id="A0A7C8I7D9"/>
<evidence type="ECO:0000256" key="1">
    <source>
        <dbReference type="SAM" id="MobiDB-lite"/>
    </source>
</evidence>
<comment type="caution">
    <text evidence="2">The sequence shown here is derived from an EMBL/GenBank/DDBJ whole genome shotgun (WGS) entry which is preliminary data.</text>
</comment>
<protein>
    <submittedName>
        <fullName evidence="2">Uncharacterized protein</fullName>
    </submittedName>
</protein>
<feature type="region of interest" description="Disordered" evidence="1">
    <location>
        <begin position="145"/>
        <end position="164"/>
    </location>
</feature>